<comment type="caution">
    <text evidence="3">The sequence shown here is derived from an EMBL/GenBank/DDBJ whole genome shotgun (WGS) entry which is preliminary data.</text>
</comment>
<evidence type="ECO:0008006" key="5">
    <source>
        <dbReference type="Google" id="ProtNLM"/>
    </source>
</evidence>
<gene>
    <name evidence="3" type="ORF">ACFO8L_11965</name>
</gene>
<dbReference type="InterPro" id="IPR000871">
    <property type="entry name" value="Beta-lactam_class-A"/>
</dbReference>
<protein>
    <recommendedName>
        <fullName evidence="5">Serine hydrolase</fullName>
    </recommendedName>
</protein>
<name>A0ABV9EBK3_9ACTN</name>
<reference evidence="4" key="1">
    <citation type="journal article" date="2019" name="Int. J. Syst. Evol. Microbiol.">
        <title>The Global Catalogue of Microorganisms (GCM) 10K type strain sequencing project: providing services to taxonomists for standard genome sequencing and annotation.</title>
        <authorList>
            <consortium name="The Broad Institute Genomics Platform"/>
            <consortium name="The Broad Institute Genome Sequencing Center for Infectious Disease"/>
            <person name="Wu L."/>
            <person name="Ma J."/>
        </authorList>
    </citation>
    <scope>NUCLEOTIDE SEQUENCE [LARGE SCALE GENOMIC DNA]</scope>
    <source>
        <strain evidence="4">CCUG 49560</strain>
    </source>
</reference>
<proteinExistence type="predicted"/>
<organism evidence="3 4">
    <name type="scientific">Sphaerisporangium corydalis</name>
    <dbReference type="NCBI Taxonomy" id="1441875"/>
    <lineage>
        <taxon>Bacteria</taxon>
        <taxon>Bacillati</taxon>
        <taxon>Actinomycetota</taxon>
        <taxon>Actinomycetes</taxon>
        <taxon>Streptosporangiales</taxon>
        <taxon>Streptosporangiaceae</taxon>
        <taxon>Sphaerisporangium</taxon>
    </lineage>
</organism>
<evidence type="ECO:0000256" key="2">
    <source>
        <dbReference type="SAM" id="SignalP"/>
    </source>
</evidence>
<dbReference type="SUPFAM" id="SSF56601">
    <property type="entry name" value="beta-lactamase/transpeptidase-like"/>
    <property type="match status" value="1"/>
</dbReference>
<dbReference type="RefSeq" id="WP_262842517.1">
    <property type="nucleotide sequence ID" value="NZ_JANZYP010000011.1"/>
</dbReference>
<keyword evidence="4" id="KW-1185">Reference proteome</keyword>
<dbReference type="InterPro" id="IPR012338">
    <property type="entry name" value="Beta-lactam/transpept-like"/>
</dbReference>
<evidence type="ECO:0000256" key="1">
    <source>
        <dbReference type="SAM" id="MobiDB-lite"/>
    </source>
</evidence>
<keyword evidence="2" id="KW-0732">Signal</keyword>
<dbReference type="EMBL" id="JBHSFN010000006">
    <property type="protein sequence ID" value="MFC4586797.1"/>
    <property type="molecule type" value="Genomic_DNA"/>
</dbReference>
<dbReference type="Gene3D" id="3.40.710.10">
    <property type="entry name" value="DD-peptidase/beta-lactamase superfamily"/>
    <property type="match status" value="1"/>
</dbReference>
<feature type="signal peptide" evidence="2">
    <location>
        <begin position="1"/>
        <end position="30"/>
    </location>
</feature>
<dbReference type="PANTHER" id="PTHR35333">
    <property type="entry name" value="BETA-LACTAMASE"/>
    <property type="match status" value="1"/>
</dbReference>
<dbReference type="PANTHER" id="PTHR35333:SF3">
    <property type="entry name" value="BETA-LACTAMASE-TYPE TRANSPEPTIDASE FOLD CONTAINING PROTEIN"/>
    <property type="match status" value="1"/>
</dbReference>
<evidence type="ECO:0000313" key="3">
    <source>
        <dbReference type="EMBL" id="MFC4586797.1"/>
    </source>
</evidence>
<sequence>MIPFTLRAPLTVALAAVLATTFTPVPQAVAAPAASARPPRIPPGTTAAYMVFDRTTGRATLGAKVHTRFRSASVVKILIAVDYLESHKAGTAVPARDRDLLRRMLRSSDDDAATALWTRGGRTAVITRMVRRMGLTDTGPPPASKPGFWGYTALSAADVVRAYRYLLDRADPKVRDLVLGHLRNATRCAADDFDQYFGIPSALPRPWAVKQGWSGYGARPAVRCSGTRGAAEAAGTNTAGVSSEQAGAAEASAPADVSAGGSEQAGTAEAASASAVRAPVNLSRPVLHTTGLVGKGDRLILVVLTLQPAGATFRASAARLTAIAKDVYRAGLPK</sequence>
<evidence type="ECO:0000313" key="4">
    <source>
        <dbReference type="Proteomes" id="UP001595891"/>
    </source>
</evidence>
<accession>A0ABV9EBK3</accession>
<feature type="chain" id="PRO_5047342610" description="Serine hydrolase" evidence="2">
    <location>
        <begin position="31"/>
        <end position="334"/>
    </location>
</feature>
<feature type="region of interest" description="Disordered" evidence="1">
    <location>
        <begin position="235"/>
        <end position="270"/>
    </location>
</feature>
<dbReference type="Proteomes" id="UP001595891">
    <property type="component" value="Unassembled WGS sequence"/>
</dbReference>